<keyword evidence="5" id="KW-0560">Oxidoreductase</keyword>
<dbReference type="EC" id="1.11.1.24" evidence="2"/>
<dbReference type="GO" id="GO:0034599">
    <property type="term" value="P:cellular response to oxidative stress"/>
    <property type="evidence" value="ECO:0000318"/>
    <property type="project" value="GO_Central"/>
</dbReference>
<gene>
    <name evidence="13" type="ordered locus">RB12362</name>
</gene>
<dbReference type="InterPro" id="IPR050924">
    <property type="entry name" value="Peroxiredoxin_BCP/PrxQ"/>
</dbReference>
<dbReference type="GO" id="GO:0045454">
    <property type="term" value="P:cell redox homeostasis"/>
    <property type="evidence" value="ECO:0000318"/>
    <property type="project" value="GO_Central"/>
</dbReference>
<dbReference type="STRING" id="243090.RB12362"/>
<dbReference type="Proteomes" id="UP000001025">
    <property type="component" value="Chromosome"/>
</dbReference>
<keyword evidence="4" id="KW-0049">Antioxidant</keyword>
<comment type="similarity">
    <text evidence="9">Belongs to the peroxiredoxin family. BCP/PrxQ subfamily.</text>
</comment>
<dbReference type="PANTHER" id="PTHR42801">
    <property type="entry name" value="THIOREDOXIN-DEPENDENT PEROXIDE REDUCTASE"/>
    <property type="match status" value="1"/>
</dbReference>
<dbReference type="eggNOG" id="COG1225">
    <property type="taxonomic scope" value="Bacteria"/>
</dbReference>
<sequence>MNWRIDRGSGHHASVDTFSSLKTKRCESMRLSLLFCAAFLPAFAMSPFASADESSTSSLSAQLKETADNSSKRYPAEVLQTFQRGVEQVRATGIEESAKKVGDEAIDATLKGWDQNEVTLSDVWSEGPVILMWYRGGWCPYCNLQLRAMQKQLSAIEGAGAKLVVLTPEVPEKAKETAEANDLEMLVLHDRKSEVARKYGIVFDLPESILPVYRDKFQLAKRNDNGAMELPLAATYVIDTNGKITYAFVDADYKKRAEPADVVAAVKKLQYLNH</sequence>
<dbReference type="InParanoid" id="Q7UIS0"/>
<evidence type="ECO:0000256" key="9">
    <source>
        <dbReference type="ARBA" id="ARBA00038489"/>
    </source>
</evidence>
<dbReference type="PANTHER" id="PTHR42801:SF7">
    <property type="entry name" value="SLL1159 PROTEIN"/>
    <property type="match status" value="1"/>
</dbReference>
<keyword evidence="3" id="KW-0575">Peroxidase</keyword>
<dbReference type="FunFam" id="3.40.30.10:FF:000422">
    <property type="entry name" value="Peroxiredoxin-like 2 family protein, selenocysteine-containing"/>
    <property type="match status" value="1"/>
</dbReference>
<dbReference type="EnsemblBacteria" id="CAD77542">
    <property type="protein sequence ID" value="CAD77542"/>
    <property type="gene ID" value="RB12362"/>
</dbReference>
<dbReference type="SUPFAM" id="SSF52833">
    <property type="entry name" value="Thioredoxin-like"/>
    <property type="match status" value="1"/>
</dbReference>
<evidence type="ECO:0000256" key="5">
    <source>
        <dbReference type="ARBA" id="ARBA00023002"/>
    </source>
</evidence>
<feature type="domain" description="Thioredoxin" evidence="12">
    <location>
        <begin position="99"/>
        <end position="271"/>
    </location>
</feature>
<dbReference type="InterPro" id="IPR013766">
    <property type="entry name" value="Thioredoxin_domain"/>
</dbReference>
<evidence type="ECO:0000256" key="7">
    <source>
        <dbReference type="ARBA" id="ARBA00023284"/>
    </source>
</evidence>
<comment type="catalytic activity">
    <reaction evidence="11">
        <text>a hydroperoxide + [thioredoxin]-dithiol = an alcohol + [thioredoxin]-disulfide + H2O</text>
        <dbReference type="Rhea" id="RHEA:62620"/>
        <dbReference type="Rhea" id="RHEA-COMP:10698"/>
        <dbReference type="Rhea" id="RHEA-COMP:10700"/>
        <dbReference type="ChEBI" id="CHEBI:15377"/>
        <dbReference type="ChEBI" id="CHEBI:29950"/>
        <dbReference type="ChEBI" id="CHEBI:30879"/>
        <dbReference type="ChEBI" id="CHEBI:35924"/>
        <dbReference type="ChEBI" id="CHEBI:50058"/>
        <dbReference type="EC" id="1.11.1.24"/>
    </reaction>
</comment>
<dbReference type="GO" id="GO:0005737">
    <property type="term" value="C:cytoplasm"/>
    <property type="evidence" value="ECO:0000318"/>
    <property type="project" value="GO_Central"/>
</dbReference>
<proteinExistence type="inferred from homology"/>
<evidence type="ECO:0000256" key="4">
    <source>
        <dbReference type="ARBA" id="ARBA00022862"/>
    </source>
</evidence>
<comment type="function">
    <text evidence="1">Thiol-specific peroxidase that catalyzes the reduction of hydrogen peroxide and organic hydroperoxides to water and alcohols, respectively. Plays a role in cell protection against oxidative stress by detoxifying peroxides and as sensor of hydrogen peroxide-mediated signaling events.</text>
</comment>
<keyword evidence="7" id="KW-0676">Redox-active center</keyword>
<protein>
    <recommendedName>
        <fullName evidence="2">thioredoxin-dependent peroxiredoxin</fullName>
        <ecNumber evidence="2">1.11.1.24</ecNumber>
    </recommendedName>
    <alternativeName>
        <fullName evidence="8">Thioredoxin peroxidase</fullName>
    </alternativeName>
    <alternativeName>
        <fullName evidence="10">Thioredoxin-dependent peroxiredoxin Bcp</fullName>
    </alternativeName>
</protein>
<reference evidence="13 14" key="1">
    <citation type="journal article" date="2003" name="Proc. Natl. Acad. Sci. U.S.A.">
        <title>Complete genome sequence of the marine planctomycete Pirellula sp. strain 1.</title>
        <authorList>
            <person name="Gloeckner F.O."/>
            <person name="Kube M."/>
            <person name="Bauer M."/>
            <person name="Teeling H."/>
            <person name="Lombardot T."/>
            <person name="Ludwig W."/>
            <person name="Gade D."/>
            <person name="Beck A."/>
            <person name="Borzym K."/>
            <person name="Heitmann K."/>
            <person name="Rabus R."/>
            <person name="Schlesner H."/>
            <person name="Amann R."/>
            <person name="Reinhardt R."/>
        </authorList>
    </citation>
    <scope>NUCLEOTIDE SEQUENCE [LARGE SCALE GENOMIC DNA]</scope>
    <source>
        <strain evidence="14">DSM 10527 / NCIMB 13988 / SH1</strain>
    </source>
</reference>
<evidence type="ECO:0000256" key="10">
    <source>
        <dbReference type="ARBA" id="ARBA00042639"/>
    </source>
</evidence>
<dbReference type="OrthoDB" id="9809746at2"/>
<dbReference type="Gene3D" id="3.40.30.10">
    <property type="entry name" value="Glutaredoxin"/>
    <property type="match status" value="1"/>
</dbReference>
<dbReference type="PROSITE" id="PS51352">
    <property type="entry name" value="THIOREDOXIN_2"/>
    <property type="match status" value="1"/>
</dbReference>
<name>Q7UIS0_RHOBA</name>
<keyword evidence="6" id="KW-1015">Disulfide bond</keyword>
<evidence type="ECO:0000256" key="8">
    <source>
        <dbReference type="ARBA" id="ARBA00032824"/>
    </source>
</evidence>
<organism evidence="13 14">
    <name type="scientific">Rhodopirellula baltica (strain DSM 10527 / NCIMB 13988 / SH1)</name>
    <dbReference type="NCBI Taxonomy" id="243090"/>
    <lineage>
        <taxon>Bacteria</taxon>
        <taxon>Pseudomonadati</taxon>
        <taxon>Planctomycetota</taxon>
        <taxon>Planctomycetia</taxon>
        <taxon>Pirellulales</taxon>
        <taxon>Pirellulaceae</taxon>
        <taxon>Rhodopirellula</taxon>
    </lineage>
</organism>
<evidence type="ECO:0000259" key="12">
    <source>
        <dbReference type="PROSITE" id="PS51352"/>
    </source>
</evidence>
<dbReference type="EMBL" id="BX294154">
    <property type="protein sequence ID" value="CAD77542.1"/>
    <property type="molecule type" value="Genomic_DNA"/>
</dbReference>
<dbReference type="HOGENOM" id="CLU_042529_5_0_0"/>
<keyword evidence="14" id="KW-1185">Reference proteome</keyword>
<evidence type="ECO:0000256" key="1">
    <source>
        <dbReference type="ARBA" id="ARBA00003330"/>
    </source>
</evidence>
<dbReference type="CDD" id="cd02970">
    <property type="entry name" value="PRX_like2"/>
    <property type="match status" value="1"/>
</dbReference>
<dbReference type="GO" id="GO:0008379">
    <property type="term" value="F:thioredoxin peroxidase activity"/>
    <property type="evidence" value="ECO:0000318"/>
    <property type="project" value="GO_Central"/>
</dbReference>
<evidence type="ECO:0000256" key="3">
    <source>
        <dbReference type="ARBA" id="ARBA00022559"/>
    </source>
</evidence>
<evidence type="ECO:0000256" key="11">
    <source>
        <dbReference type="ARBA" id="ARBA00049091"/>
    </source>
</evidence>
<dbReference type="Pfam" id="PF00578">
    <property type="entry name" value="AhpC-TSA"/>
    <property type="match status" value="1"/>
</dbReference>
<dbReference type="InterPro" id="IPR036249">
    <property type="entry name" value="Thioredoxin-like_sf"/>
</dbReference>
<evidence type="ECO:0000313" key="13">
    <source>
        <dbReference type="EMBL" id="CAD77542.1"/>
    </source>
</evidence>
<evidence type="ECO:0000256" key="2">
    <source>
        <dbReference type="ARBA" id="ARBA00013017"/>
    </source>
</evidence>
<dbReference type="KEGG" id="rba:RB12362"/>
<evidence type="ECO:0000313" key="14">
    <source>
        <dbReference type="Proteomes" id="UP000001025"/>
    </source>
</evidence>
<accession>Q7UIS0</accession>
<evidence type="ECO:0000256" key="6">
    <source>
        <dbReference type="ARBA" id="ARBA00023157"/>
    </source>
</evidence>
<dbReference type="InterPro" id="IPR000866">
    <property type="entry name" value="AhpC/TSA"/>
</dbReference>
<dbReference type="AlphaFoldDB" id="Q7UIS0"/>
<dbReference type="PATRIC" id="fig|243090.15.peg.5975"/>